<evidence type="ECO:0000256" key="4">
    <source>
        <dbReference type="ARBA" id="ARBA00022692"/>
    </source>
</evidence>
<evidence type="ECO:0000256" key="3">
    <source>
        <dbReference type="ARBA" id="ARBA00022448"/>
    </source>
</evidence>
<feature type="repeat" description="Solcar" evidence="8">
    <location>
        <begin position="4"/>
        <end position="99"/>
    </location>
</feature>
<gene>
    <name evidence="11" type="ORF">HANVADRAFT_25655</name>
</gene>
<dbReference type="Pfam" id="PF00153">
    <property type="entry name" value="Mito_carr"/>
    <property type="match status" value="3"/>
</dbReference>
<dbReference type="GO" id="GO:0016020">
    <property type="term" value="C:membrane"/>
    <property type="evidence" value="ECO:0007669"/>
    <property type="project" value="UniProtKB-SubCell"/>
</dbReference>
<feature type="repeat" description="Solcar" evidence="8">
    <location>
        <begin position="217"/>
        <end position="303"/>
    </location>
</feature>
<reference evidence="12" key="1">
    <citation type="journal article" date="2016" name="Proc. Natl. Acad. Sci. U.S.A.">
        <title>Comparative genomics of biotechnologically important yeasts.</title>
        <authorList>
            <person name="Riley R."/>
            <person name="Haridas S."/>
            <person name="Wolfe K.H."/>
            <person name="Lopes M.R."/>
            <person name="Hittinger C.T."/>
            <person name="Goeker M."/>
            <person name="Salamov A.A."/>
            <person name="Wisecaver J.H."/>
            <person name="Long T.M."/>
            <person name="Calvey C.H."/>
            <person name="Aerts A.L."/>
            <person name="Barry K.W."/>
            <person name="Choi C."/>
            <person name="Clum A."/>
            <person name="Coughlan A.Y."/>
            <person name="Deshpande S."/>
            <person name="Douglass A.P."/>
            <person name="Hanson S.J."/>
            <person name="Klenk H.-P."/>
            <person name="LaButti K.M."/>
            <person name="Lapidus A."/>
            <person name="Lindquist E.A."/>
            <person name="Lipzen A.M."/>
            <person name="Meier-Kolthoff J.P."/>
            <person name="Ohm R.A."/>
            <person name="Otillar R.P."/>
            <person name="Pangilinan J.L."/>
            <person name="Peng Y."/>
            <person name="Rokas A."/>
            <person name="Rosa C.A."/>
            <person name="Scheuner C."/>
            <person name="Sibirny A.A."/>
            <person name="Slot J.C."/>
            <person name="Stielow J.B."/>
            <person name="Sun H."/>
            <person name="Kurtzman C.P."/>
            <person name="Blackwell M."/>
            <person name="Grigoriev I.V."/>
            <person name="Jeffries T.W."/>
        </authorList>
    </citation>
    <scope>NUCLEOTIDE SEQUENCE [LARGE SCALE GENOMIC DNA]</scope>
    <source>
        <strain evidence="12">NRRL Y-1626</strain>
    </source>
</reference>
<name>A0A1B7TBU4_9ASCO</name>
<evidence type="ECO:0000256" key="5">
    <source>
        <dbReference type="ARBA" id="ARBA00022737"/>
    </source>
</evidence>
<dbReference type="InterPro" id="IPR018108">
    <property type="entry name" value="MCP_transmembrane"/>
</dbReference>
<dbReference type="InterPro" id="IPR023395">
    <property type="entry name" value="MCP_dom_sf"/>
</dbReference>
<accession>A0A1B7TBU4</accession>
<dbReference type="EMBL" id="LXPE01000022">
    <property type="protein sequence ID" value="OBA26201.1"/>
    <property type="molecule type" value="Genomic_DNA"/>
</dbReference>
<keyword evidence="3 9" id="KW-0813">Transport</keyword>
<keyword evidence="4 8" id="KW-0812">Transmembrane</keyword>
<protein>
    <submittedName>
        <fullName evidence="11">Mitochondrial carrier</fullName>
    </submittedName>
</protein>
<dbReference type="GO" id="GO:0055085">
    <property type="term" value="P:transmembrane transport"/>
    <property type="evidence" value="ECO:0007669"/>
    <property type="project" value="InterPro"/>
</dbReference>
<evidence type="ECO:0000313" key="11">
    <source>
        <dbReference type="EMBL" id="OBA26201.1"/>
    </source>
</evidence>
<comment type="caution">
    <text evidence="11">The sequence shown here is derived from an EMBL/GenBank/DDBJ whole genome shotgun (WGS) entry which is preliminary data.</text>
</comment>
<dbReference type="SUPFAM" id="SSF103506">
    <property type="entry name" value="Mitochondrial carrier"/>
    <property type="match status" value="1"/>
</dbReference>
<evidence type="ECO:0000256" key="9">
    <source>
        <dbReference type="RuleBase" id="RU000488"/>
    </source>
</evidence>
<keyword evidence="6 10" id="KW-1133">Transmembrane helix</keyword>
<evidence type="ECO:0000256" key="10">
    <source>
        <dbReference type="SAM" id="Phobius"/>
    </source>
</evidence>
<evidence type="ECO:0000256" key="6">
    <source>
        <dbReference type="ARBA" id="ARBA00022989"/>
    </source>
</evidence>
<dbReference type="PROSITE" id="PS50920">
    <property type="entry name" value="SOLCAR"/>
    <property type="match status" value="3"/>
</dbReference>
<organism evidence="11 12">
    <name type="scientific">Hanseniaspora valbyensis NRRL Y-1626</name>
    <dbReference type="NCBI Taxonomy" id="766949"/>
    <lineage>
        <taxon>Eukaryota</taxon>
        <taxon>Fungi</taxon>
        <taxon>Dikarya</taxon>
        <taxon>Ascomycota</taxon>
        <taxon>Saccharomycotina</taxon>
        <taxon>Saccharomycetes</taxon>
        <taxon>Saccharomycodales</taxon>
        <taxon>Saccharomycodaceae</taxon>
        <taxon>Hanseniaspora</taxon>
    </lineage>
</organism>
<evidence type="ECO:0000256" key="2">
    <source>
        <dbReference type="ARBA" id="ARBA00006375"/>
    </source>
</evidence>
<dbReference type="InterPro" id="IPR044712">
    <property type="entry name" value="SLC25A32-like"/>
</dbReference>
<evidence type="ECO:0000256" key="7">
    <source>
        <dbReference type="ARBA" id="ARBA00023136"/>
    </source>
</evidence>
<comment type="similarity">
    <text evidence="2 9">Belongs to the mitochondrial carrier (TC 2.A.29) family.</text>
</comment>
<keyword evidence="5" id="KW-0677">Repeat</keyword>
<comment type="subcellular location">
    <subcellularLocation>
        <location evidence="1">Membrane</location>
        <topology evidence="1">Multi-pass membrane protein</topology>
    </subcellularLocation>
</comment>
<evidence type="ECO:0000256" key="1">
    <source>
        <dbReference type="ARBA" id="ARBA00004141"/>
    </source>
</evidence>
<dbReference type="Proteomes" id="UP000092321">
    <property type="component" value="Unassembled WGS sequence"/>
</dbReference>
<proteinExistence type="inferred from homology"/>
<dbReference type="OrthoDB" id="428293at2759"/>
<evidence type="ECO:0000256" key="8">
    <source>
        <dbReference type="PROSITE-ProRule" id="PRU00282"/>
    </source>
</evidence>
<dbReference type="Gene3D" id="1.50.40.10">
    <property type="entry name" value="Mitochondrial carrier domain"/>
    <property type="match status" value="1"/>
</dbReference>
<evidence type="ECO:0000313" key="12">
    <source>
        <dbReference type="Proteomes" id="UP000092321"/>
    </source>
</evidence>
<keyword evidence="12" id="KW-1185">Reference proteome</keyword>
<dbReference type="GO" id="GO:0006862">
    <property type="term" value="P:nucleotide transport"/>
    <property type="evidence" value="ECO:0007669"/>
    <property type="project" value="InterPro"/>
</dbReference>
<sequence length="305" mass="34273">MKVSQLQKEVIAGLSSGLLTILITHPLDLIKIRLQLSKEANSTYKSIIKNTILLPISKTQVKNERSLLRNFYKGLTINLIGNSSSWGLYFFLYRYYKDAFSGLSTTNLSAYQRDKSMNGINYMLAAWSAGFTTTLLTNPIWVLKTRIMSPNNINTGNNYQSIPKTISHIYKTEGIPAFFTGLLPAIVGVSQGAVYFSIYDTLKVRALGQKDDHERKITALESMSITCISKMTATLLFYPIQTIKSNMQDHGMVKRSLFQTISSVYKRNGSGLRNLYRGLSANLARSLPATCITFYTYETVKHLLP</sequence>
<feature type="repeat" description="Solcar" evidence="8">
    <location>
        <begin position="117"/>
        <end position="205"/>
    </location>
</feature>
<dbReference type="AlphaFoldDB" id="A0A1B7TBU4"/>
<feature type="transmembrane region" description="Helical" evidence="10">
    <location>
        <begin position="122"/>
        <end position="143"/>
    </location>
</feature>
<dbReference type="PANTHER" id="PTHR45683">
    <property type="entry name" value="MITOCHONDRIAL NICOTINAMIDE ADENINE DINUCLEOTIDE TRANSPORTER 1-RELATED-RELATED"/>
    <property type="match status" value="1"/>
</dbReference>
<keyword evidence="7 8" id="KW-0472">Membrane</keyword>